<accession>A0ABD0UWD3</accession>
<evidence type="ECO:0000256" key="1">
    <source>
        <dbReference type="ARBA" id="ARBA00004906"/>
    </source>
</evidence>
<dbReference type="InterPro" id="IPR043454">
    <property type="entry name" value="NPH3/RPT2-like"/>
</dbReference>
<organism evidence="7 8">
    <name type="scientific">Dendrobium thyrsiflorum</name>
    <name type="common">Pinecone-like raceme dendrobium</name>
    <name type="synonym">Orchid</name>
    <dbReference type="NCBI Taxonomy" id="117978"/>
    <lineage>
        <taxon>Eukaryota</taxon>
        <taxon>Viridiplantae</taxon>
        <taxon>Streptophyta</taxon>
        <taxon>Embryophyta</taxon>
        <taxon>Tracheophyta</taxon>
        <taxon>Spermatophyta</taxon>
        <taxon>Magnoliopsida</taxon>
        <taxon>Liliopsida</taxon>
        <taxon>Asparagales</taxon>
        <taxon>Orchidaceae</taxon>
        <taxon>Epidendroideae</taxon>
        <taxon>Malaxideae</taxon>
        <taxon>Dendrobiinae</taxon>
        <taxon>Dendrobium</taxon>
    </lineage>
</organism>
<reference evidence="7 8" key="1">
    <citation type="journal article" date="2024" name="Plant Biotechnol. J.">
        <title>Dendrobium thyrsiflorum genome and its molecular insights into genes involved in important horticultural traits.</title>
        <authorList>
            <person name="Chen B."/>
            <person name="Wang J.Y."/>
            <person name="Zheng P.J."/>
            <person name="Li K.L."/>
            <person name="Liang Y.M."/>
            <person name="Chen X.F."/>
            <person name="Zhang C."/>
            <person name="Zhao X."/>
            <person name="He X."/>
            <person name="Zhang G.Q."/>
            <person name="Liu Z.J."/>
            <person name="Xu Q."/>
        </authorList>
    </citation>
    <scope>NUCLEOTIDE SEQUENCE [LARGE SCALE GENOMIC DNA]</scope>
    <source>
        <strain evidence="7">GZMU011</strain>
    </source>
</reference>
<comment type="similarity">
    <text evidence="3">Belongs to the NPH3 family.</text>
</comment>
<feature type="region of interest" description="Disordered" evidence="5">
    <location>
        <begin position="702"/>
        <end position="729"/>
    </location>
</feature>
<evidence type="ECO:0000256" key="3">
    <source>
        <dbReference type="PROSITE-ProRule" id="PRU00982"/>
    </source>
</evidence>
<protein>
    <recommendedName>
        <fullName evidence="6">NPH3 domain-containing protein</fullName>
    </recommendedName>
</protein>
<comment type="pathway">
    <text evidence="1">Protein modification; protein ubiquitination.</text>
</comment>
<dbReference type="PROSITE" id="PS51649">
    <property type="entry name" value="NPH3"/>
    <property type="match status" value="1"/>
</dbReference>
<feature type="compositionally biased region" description="Polar residues" evidence="5">
    <location>
        <begin position="383"/>
        <end position="398"/>
    </location>
</feature>
<gene>
    <name evidence="7" type="ORF">M5K25_014969</name>
</gene>
<evidence type="ECO:0000313" key="8">
    <source>
        <dbReference type="Proteomes" id="UP001552299"/>
    </source>
</evidence>
<dbReference type="InterPro" id="IPR012348">
    <property type="entry name" value="RNR-like"/>
</dbReference>
<dbReference type="AlphaFoldDB" id="A0ABD0UWD3"/>
<name>A0ABD0UWD3_DENTH</name>
<evidence type="ECO:0000256" key="2">
    <source>
        <dbReference type="ARBA" id="ARBA00022786"/>
    </source>
</evidence>
<evidence type="ECO:0000256" key="4">
    <source>
        <dbReference type="SAM" id="Coils"/>
    </source>
</evidence>
<dbReference type="PANTHER" id="PTHR32370">
    <property type="entry name" value="OS12G0117600 PROTEIN"/>
    <property type="match status" value="1"/>
</dbReference>
<dbReference type="InterPro" id="IPR011333">
    <property type="entry name" value="SKP1/BTB/POZ_sf"/>
</dbReference>
<evidence type="ECO:0000313" key="7">
    <source>
        <dbReference type="EMBL" id="KAL0914606.1"/>
    </source>
</evidence>
<dbReference type="SUPFAM" id="SSF47240">
    <property type="entry name" value="Ferritin-like"/>
    <property type="match status" value="1"/>
</dbReference>
<keyword evidence="2" id="KW-0833">Ubl conjugation pathway</keyword>
<feature type="coiled-coil region" evidence="4">
    <location>
        <begin position="638"/>
        <end position="665"/>
    </location>
</feature>
<evidence type="ECO:0000256" key="5">
    <source>
        <dbReference type="SAM" id="MobiDB-lite"/>
    </source>
</evidence>
<dbReference type="SUPFAM" id="SSF54695">
    <property type="entry name" value="POZ domain"/>
    <property type="match status" value="1"/>
</dbReference>
<proteinExistence type="inferred from homology"/>
<dbReference type="Gene3D" id="1.10.620.20">
    <property type="entry name" value="Ribonucleotide Reductase, subunit A"/>
    <property type="match status" value="1"/>
</dbReference>
<sequence length="729" mass="81474">MVMAAENTFPTSFVKLSSTSPRFCNSVSKRIFSDVAGDITIFVDGQSFLLHKKSECISLLHRNALLFLPACFPLVSRSGKIRKMVVDSRDPDLSKLEFFNVPGGFFAFELAAKFCYGMNFEIQTSNVANLRCIGEYLEMTEDYREGNLIAQTETYMNDIVLQSIEKSIEVLCACSSLLPMAEEVGVINRCIDAIAAIASKEQLVCGLARLECNGGSGKLDMDCQDWWVEDLSALSINHYQRVIAAMRRAGVRSDSITASLIHYAHTCLKGIEKRQAWDSNLSFGDEQRVIVEALVGLLSTEKIKSVPLAFLFGMLRIAIEVNASVNCRLELERIIGFRLEVASLDDLLIPSLQKNDCVFDVDTVHRILANFMQRIEEEDSDESSQCGYESEGLNSPSHSSVLKVGRLIDGYLAEIAPDPYLKLQKFMALIELLPDYARVIEDGLYRAIDIYLKIWEIYKKAEASFWTIEEVNLSQDLRHWDQSIKSDEDHFVTHVLAFITFADGIVIKNLAGQIWNEVGLLYSKFVDGMVLISGVTWTMHAVGKKMTFLVAHPSLSESECQKLCKHIDCQKLSQEASNHAAQNDRLPVQMTVRVLYFEQLRLKSALSSSSADADGSFSQRIMGSSGVPSAAVSPRDNYASLRRENRELKLEISRMRVRLSELEKEHAVIKDGIRESKSGEHGRAFLSSLSKGIGKIGFFVPGNGKQHKNARKNSLQMEKPTGDGYDGHL</sequence>
<dbReference type="InterPro" id="IPR027356">
    <property type="entry name" value="NPH3_dom"/>
</dbReference>
<feature type="domain" description="NPH3" evidence="6">
    <location>
        <begin position="225"/>
        <end position="601"/>
    </location>
</feature>
<feature type="region of interest" description="Disordered" evidence="5">
    <location>
        <begin position="378"/>
        <end position="398"/>
    </location>
</feature>
<dbReference type="InterPro" id="IPR009078">
    <property type="entry name" value="Ferritin-like_SF"/>
</dbReference>
<keyword evidence="8" id="KW-1185">Reference proteome</keyword>
<dbReference type="Pfam" id="PF03000">
    <property type="entry name" value="NPH3"/>
    <property type="match status" value="2"/>
</dbReference>
<evidence type="ECO:0000259" key="6">
    <source>
        <dbReference type="PROSITE" id="PS51649"/>
    </source>
</evidence>
<dbReference type="Proteomes" id="UP001552299">
    <property type="component" value="Unassembled WGS sequence"/>
</dbReference>
<comment type="caution">
    <text evidence="7">The sequence shown here is derived from an EMBL/GenBank/DDBJ whole genome shotgun (WGS) entry which is preliminary data.</text>
</comment>
<dbReference type="EMBL" id="JANQDX010000012">
    <property type="protein sequence ID" value="KAL0914606.1"/>
    <property type="molecule type" value="Genomic_DNA"/>
</dbReference>
<keyword evidence="4" id="KW-0175">Coiled coil</keyword>